<comment type="catalytic activity">
    <reaction evidence="1">
        <text>ATP + protein L-histidine = ADP + protein N-phospho-L-histidine.</text>
        <dbReference type="EC" id="2.7.13.3"/>
    </reaction>
</comment>
<keyword evidence="5" id="KW-0808">Transferase</keyword>
<evidence type="ECO:0000259" key="12">
    <source>
        <dbReference type="PROSITE" id="PS50921"/>
    </source>
</evidence>
<name>I0W6B2_RHOOP</name>
<dbReference type="InterPro" id="IPR036388">
    <property type="entry name" value="WH-like_DNA-bd_sf"/>
</dbReference>
<dbReference type="Proteomes" id="UP000006447">
    <property type="component" value="Unassembled WGS sequence"/>
</dbReference>
<dbReference type="SUPFAM" id="SSF52172">
    <property type="entry name" value="CheY-like"/>
    <property type="match status" value="1"/>
</dbReference>
<evidence type="ECO:0000256" key="7">
    <source>
        <dbReference type="ARBA" id="ARBA00023012"/>
    </source>
</evidence>
<dbReference type="InterPro" id="IPR005561">
    <property type="entry name" value="ANTAR"/>
</dbReference>
<dbReference type="SUPFAM" id="SSF55874">
    <property type="entry name" value="ATPase domain of HSP90 chaperone/DNA topoisomerase II/histidine kinase"/>
    <property type="match status" value="1"/>
</dbReference>
<dbReference type="InterPro" id="IPR004358">
    <property type="entry name" value="Sig_transdc_His_kin-like_C"/>
</dbReference>
<evidence type="ECO:0000256" key="8">
    <source>
        <dbReference type="PROSITE-ProRule" id="PRU00169"/>
    </source>
</evidence>
<dbReference type="Pfam" id="PF00512">
    <property type="entry name" value="HisKA"/>
    <property type="match status" value="1"/>
</dbReference>
<dbReference type="SMART" id="SM00448">
    <property type="entry name" value="REC"/>
    <property type="match status" value="1"/>
</dbReference>
<evidence type="ECO:0000256" key="1">
    <source>
        <dbReference type="ARBA" id="ARBA00000085"/>
    </source>
</evidence>
<dbReference type="InterPro" id="IPR003594">
    <property type="entry name" value="HATPase_dom"/>
</dbReference>
<dbReference type="SMART" id="SM01012">
    <property type="entry name" value="ANTAR"/>
    <property type="match status" value="1"/>
</dbReference>
<evidence type="ECO:0000259" key="10">
    <source>
        <dbReference type="PROSITE" id="PS50109"/>
    </source>
</evidence>
<dbReference type="Gene3D" id="3.30.565.10">
    <property type="entry name" value="Histidine kinase-like ATPase, C-terminal domain"/>
    <property type="match status" value="1"/>
</dbReference>
<dbReference type="SMART" id="SM00387">
    <property type="entry name" value="HATPase_c"/>
    <property type="match status" value="1"/>
</dbReference>
<dbReference type="EMBL" id="AJJH01000178">
    <property type="protein sequence ID" value="EID71928.1"/>
    <property type="molecule type" value="Genomic_DNA"/>
</dbReference>
<dbReference type="PROSITE" id="PS50921">
    <property type="entry name" value="ANTAR"/>
    <property type="match status" value="1"/>
</dbReference>
<keyword evidence="6" id="KW-0418">Kinase</keyword>
<dbReference type="PANTHER" id="PTHR43547">
    <property type="entry name" value="TWO-COMPONENT HISTIDINE KINASE"/>
    <property type="match status" value="1"/>
</dbReference>
<dbReference type="EC" id="2.7.13.3" evidence="3"/>
<evidence type="ECO:0000256" key="3">
    <source>
        <dbReference type="ARBA" id="ARBA00012438"/>
    </source>
</evidence>
<dbReference type="GO" id="GO:0000155">
    <property type="term" value="F:phosphorelay sensor kinase activity"/>
    <property type="evidence" value="ECO:0007669"/>
    <property type="project" value="InterPro"/>
</dbReference>
<accession>I0W6B2</accession>
<feature type="domain" description="ANTAR" evidence="12">
    <location>
        <begin position="742"/>
        <end position="803"/>
    </location>
</feature>
<feature type="domain" description="Response regulatory" evidence="11">
    <location>
        <begin position="616"/>
        <end position="732"/>
    </location>
</feature>
<evidence type="ECO:0000256" key="4">
    <source>
        <dbReference type="ARBA" id="ARBA00022553"/>
    </source>
</evidence>
<dbReference type="InterPro" id="IPR035965">
    <property type="entry name" value="PAS-like_dom_sf"/>
</dbReference>
<dbReference type="PROSITE" id="PS50110">
    <property type="entry name" value="RESPONSE_REGULATORY"/>
    <property type="match status" value="1"/>
</dbReference>
<feature type="modified residue" description="4-aspartylphosphate" evidence="8">
    <location>
        <position position="665"/>
    </location>
</feature>
<keyword evidence="7" id="KW-0902">Two-component regulatory system</keyword>
<dbReference type="PATRIC" id="fig|1165867.3.peg.8116"/>
<dbReference type="Pfam" id="PF03861">
    <property type="entry name" value="ANTAR"/>
    <property type="match status" value="1"/>
</dbReference>
<dbReference type="SMART" id="SM00388">
    <property type="entry name" value="HisKA"/>
    <property type="match status" value="1"/>
</dbReference>
<dbReference type="GO" id="GO:0003723">
    <property type="term" value="F:RNA binding"/>
    <property type="evidence" value="ECO:0007669"/>
    <property type="project" value="InterPro"/>
</dbReference>
<dbReference type="PRINTS" id="PR00344">
    <property type="entry name" value="BCTRLSENSOR"/>
</dbReference>
<evidence type="ECO:0000256" key="2">
    <source>
        <dbReference type="ARBA" id="ARBA00004236"/>
    </source>
</evidence>
<gene>
    <name evidence="13" type="ORF">W59_39564</name>
</gene>
<feature type="domain" description="Histidine kinase" evidence="10">
    <location>
        <begin position="354"/>
        <end position="572"/>
    </location>
</feature>
<evidence type="ECO:0000313" key="14">
    <source>
        <dbReference type="Proteomes" id="UP000006447"/>
    </source>
</evidence>
<dbReference type="SUPFAM" id="SSF55785">
    <property type="entry name" value="PYP-like sensor domain (PAS domain)"/>
    <property type="match status" value="1"/>
</dbReference>
<dbReference type="Pfam" id="PF00072">
    <property type="entry name" value="Response_reg"/>
    <property type="match status" value="1"/>
</dbReference>
<dbReference type="InterPro" id="IPR011006">
    <property type="entry name" value="CheY-like_superfamily"/>
</dbReference>
<keyword evidence="4 8" id="KW-0597">Phosphoprotein</keyword>
<comment type="subcellular location">
    <subcellularLocation>
        <location evidence="2">Cell membrane</location>
    </subcellularLocation>
</comment>
<dbReference type="InterPro" id="IPR005467">
    <property type="entry name" value="His_kinase_dom"/>
</dbReference>
<evidence type="ECO:0000256" key="6">
    <source>
        <dbReference type="ARBA" id="ARBA00022777"/>
    </source>
</evidence>
<dbReference type="InterPro" id="IPR003661">
    <property type="entry name" value="HisK_dim/P_dom"/>
</dbReference>
<evidence type="ECO:0000256" key="9">
    <source>
        <dbReference type="SAM" id="MobiDB-lite"/>
    </source>
</evidence>
<dbReference type="SUPFAM" id="SSF47384">
    <property type="entry name" value="Homodimeric domain of signal transducing histidine kinase"/>
    <property type="match status" value="1"/>
</dbReference>
<evidence type="ECO:0000256" key="5">
    <source>
        <dbReference type="ARBA" id="ARBA00022679"/>
    </source>
</evidence>
<dbReference type="RefSeq" id="WP_007301742.1">
    <property type="nucleotide sequence ID" value="NZ_AJJH01000178.1"/>
</dbReference>
<reference evidence="13 14" key="1">
    <citation type="journal article" date="2012" name="J. Bacteriol.">
        <title>Draft genome sequence of the nitrophenol-degrading actinomycete Rhodococcus imtechensis RKJ300.</title>
        <authorList>
            <person name="Vikram S."/>
            <person name="Kumar S."/>
            <person name="Subramanian S."/>
            <person name="Raghava G.P."/>
        </authorList>
    </citation>
    <scope>NUCLEOTIDE SEQUENCE [LARGE SCALE GENOMIC DNA]</scope>
    <source>
        <strain evidence="13 14">RKJ300</strain>
    </source>
</reference>
<protein>
    <recommendedName>
        <fullName evidence="3">histidine kinase</fullName>
        <ecNumber evidence="3">2.7.13.3</ecNumber>
    </recommendedName>
</protein>
<dbReference type="Gene3D" id="3.30.450.20">
    <property type="entry name" value="PAS domain"/>
    <property type="match status" value="1"/>
</dbReference>
<feature type="region of interest" description="Disordered" evidence="9">
    <location>
        <begin position="567"/>
        <end position="586"/>
    </location>
</feature>
<dbReference type="AlphaFoldDB" id="I0W6B2"/>
<sequence>MDVTGSGFGNSWSADRLFAGPGETRERLRRTDWAATPLGPVETWSVELRAAVRTVLPSEVPMLLWWGPELVQIFNDAYTRVLGAKYPAAIGEPGAQCWAEIWDEVGPLAEQVMSGGAATYTENQPLYLLRHGYLEETYWTFSYSPVQDEDGNVAGIFVATTDVTATVLGERRLETLRQLGTVSTAGGDDPLVDACRAVVRVLGDNGQDVPLAAIYLRREVVGGAGDDEPEDLVLVGAAGVDDDGEFRPARIPATDVTRHRVRASGVAFEPAGSKAVTEVRLCPLIVTGHAEPVGVLVLGISPYRAFDDAYRGFVELVTAKVSTLVTDALAYEFERDRAAALAELDAAKTRFFQNVSHEFRTPLTLLLGPLETVREQSEDESPADRREAIAAAYRAAVRLQQLVDGLLDLSKAEAGQLLPHTEPTDIGQLTADCVSMFDSAAAQAGLALRTDLDEASGLVELDREMWVKIVLNLVSNAVKYTRSGSVSVALRQDAGQLVLSVTDTGVGIPAEERERVFDRFHRVEAGGSGSGGGVGIGLSLVSDLAAALGGSVDLDSAPGRGSTFTVRVPRIPAPDGATPRADDRPIGAVTSFGDVEQREPSVGVDGSNERGADGHRILLVEDHPDLRAYLTRLLQEQGWDVDAVADVESALKHVAARTPNLVLSDVMLPGRDGIDFLRELRSEQSTARLPVILLTARAGTESTVDGLNQGADDYIVKPFQPSELVARVRVHLEMSWLRETLITDSELESTHLRTALDTRTTLSQAVGLTMAAFQCDADTAFDKLASYSQNRNVKLRDIAAEVVANFTAATNRE</sequence>
<dbReference type="InterPro" id="IPR013656">
    <property type="entry name" value="PAS_4"/>
</dbReference>
<dbReference type="InterPro" id="IPR036097">
    <property type="entry name" value="HisK_dim/P_sf"/>
</dbReference>
<dbReference type="Pfam" id="PF08448">
    <property type="entry name" value="PAS_4"/>
    <property type="match status" value="1"/>
</dbReference>
<organism evidence="13 14">
    <name type="scientific">Rhodococcus opacus RKJ300 = JCM 13270</name>
    <dbReference type="NCBI Taxonomy" id="1165867"/>
    <lineage>
        <taxon>Bacteria</taxon>
        <taxon>Bacillati</taxon>
        <taxon>Actinomycetota</taxon>
        <taxon>Actinomycetes</taxon>
        <taxon>Mycobacteriales</taxon>
        <taxon>Nocardiaceae</taxon>
        <taxon>Rhodococcus</taxon>
    </lineage>
</organism>
<dbReference type="Gene3D" id="1.10.287.130">
    <property type="match status" value="1"/>
</dbReference>
<dbReference type="Gene3D" id="3.40.50.2300">
    <property type="match status" value="1"/>
</dbReference>
<dbReference type="PROSITE" id="PS50109">
    <property type="entry name" value="HIS_KIN"/>
    <property type="match status" value="1"/>
</dbReference>
<dbReference type="Gene3D" id="1.10.10.10">
    <property type="entry name" value="Winged helix-like DNA-binding domain superfamily/Winged helix DNA-binding domain"/>
    <property type="match status" value="1"/>
</dbReference>
<dbReference type="GO" id="GO:0005886">
    <property type="term" value="C:plasma membrane"/>
    <property type="evidence" value="ECO:0007669"/>
    <property type="project" value="UniProtKB-SubCell"/>
</dbReference>
<proteinExistence type="predicted"/>
<dbReference type="InterPro" id="IPR001789">
    <property type="entry name" value="Sig_transdc_resp-reg_receiver"/>
</dbReference>
<dbReference type="FunFam" id="1.10.287.130:FF:000001">
    <property type="entry name" value="Two-component sensor histidine kinase"/>
    <property type="match status" value="1"/>
</dbReference>
<evidence type="ECO:0000259" key="11">
    <source>
        <dbReference type="PROSITE" id="PS50110"/>
    </source>
</evidence>
<comment type="caution">
    <text evidence="13">The sequence shown here is derived from an EMBL/GenBank/DDBJ whole genome shotgun (WGS) entry which is preliminary data.</text>
</comment>
<dbReference type="PANTHER" id="PTHR43547:SF2">
    <property type="entry name" value="HYBRID SIGNAL TRANSDUCTION HISTIDINE KINASE C"/>
    <property type="match status" value="1"/>
</dbReference>
<dbReference type="InterPro" id="IPR036890">
    <property type="entry name" value="HATPase_C_sf"/>
</dbReference>
<dbReference type="Pfam" id="PF02518">
    <property type="entry name" value="HATPase_c"/>
    <property type="match status" value="1"/>
</dbReference>
<evidence type="ECO:0000313" key="13">
    <source>
        <dbReference type="EMBL" id="EID71928.1"/>
    </source>
</evidence>